<gene>
    <name evidence="1" type="ORF">JG688_00012466</name>
</gene>
<feature type="non-terminal residue" evidence="1">
    <location>
        <position position="1"/>
    </location>
</feature>
<protein>
    <submittedName>
        <fullName evidence="1">Uncharacterized protein</fullName>
    </submittedName>
</protein>
<sequence>CQFGHSKRFLNFVSWYIRIYQWPSCKIVFVDGVVSHAMSCGMHNWMTNRCCLNTRLSLLTSTGWWTPVENLMRTTLKCHIDCFIIVSANISFLRLMELALLQCSVDIFLKDVELFEFGAWSTTVRHTTMMNISRKAKARVMTML</sequence>
<organism evidence="1 2">
    <name type="scientific">Phytophthora aleatoria</name>
    <dbReference type="NCBI Taxonomy" id="2496075"/>
    <lineage>
        <taxon>Eukaryota</taxon>
        <taxon>Sar</taxon>
        <taxon>Stramenopiles</taxon>
        <taxon>Oomycota</taxon>
        <taxon>Peronosporomycetes</taxon>
        <taxon>Peronosporales</taxon>
        <taxon>Peronosporaceae</taxon>
        <taxon>Phytophthora</taxon>
    </lineage>
</organism>
<dbReference type="Proteomes" id="UP000709295">
    <property type="component" value="Unassembled WGS sequence"/>
</dbReference>
<name>A0A8J5IB66_9STRA</name>
<accession>A0A8J5IB66</accession>
<comment type="caution">
    <text evidence="1">The sequence shown here is derived from an EMBL/GenBank/DDBJ whole genome shotgun (WGS) entry which is preliminary data.</text>
</comment>
<reference evidence="1" key="1">
    <citation type="submission" date="2021-01" db="EMBL/GenBank/DDBJ databases">
        <title>Phytophthora aleatoria, a newly-described species from Pinus radiata is distinct from Phytophthora cactorum isolates based on comparative genomics.</title>
        <authorList>
            <person name="Mcdougal R."/>
            <person name="Panda P."/>
            <person name="Williams N."/>
            <person name="Studholme D.J."/>
        </authorList>
    </citation>
    <scope>NUCLEOTIDE SEQUENCE</scope>
    <source>
        <strain evidence="1">NZFS 4037</strain>
    </source>
</reference>
<dbReference type="AlphaFoldDB" id="A0A8J5IB66"/>
<dbReference type="EMBL" id="JAENGY010000965">
    <property type="protein sequence ID" value="KAG6954219.1"/>
    <property type="molecule type" value="Genomic_DNA"/>
</dbReference>
<proteinExistence type="predicted"/>
<evidence type="ECO:0000313" key="2">
    <source>
        <dbReference type="Proteomes" id="UP000709295"/>
    </source>
</evidence>
<evidence type="ECO:0000313" key="1">
    <source>
        <dbReference type="EMBL" id="KAG6954219.1"/>
    </source>
</evidence>
<keyword evidence="2" id="KW-1185">Reference proteome</keyword>